<dbReference type="GO" id="GO:0019073">
    <property type="term" value="P:viral DNA genome packaging"/>
    <property type="evidence" value="ECO:0007669"/>
    <property type="project" value="InterPro"/>
</dbReference>
<reference evidence="4 5" key="7">
    <citation type="journal article" date="2009" name="Vet. Microbiol.">
        <title>Ovine herpesvirus 2 structural proteins in epithelial cells and M-cells of the appendix in rabbits with malignant catarrhal fever.</title>
        <authorList>
            <person name="Meier-Trummer C.S."/>
            <person name="Tobler K."/>
            <person name="Hilbe M."/>
            <person name="Stewart J.P."/>
            <person name="Hart J."/>
            <person name="Campbell I."/>
            <person name="Haig D.M."/>
            <person name="Glauser D.L."/>
            <person name="Ehrensperger F."/>
            <person name="Ackermann M."/>
        </authorList>
    </citation>
    <scope>NUCLEOTIDE SEQUENCE [LARGE SCALE GENOMIC DNA]</scope>
    <source>
        <strain evidence="4">BJ1035</strain>
    </source>
</reference>
<reference evidence="4 5" key="3">
    <citation type="journal article" date="2001" name="J. Gen. Virol.">
        <title>Ovine herpesvirus-2 glycoprotein B sequences from tissues of ruminant malignant catarrhal fever cases and healthy sheep are highly conserved.</title>
        <authorList>
            <person name="Dunowska M."/>
            <person name="Letchworth G.J."/>
            <person name="Collins J.K."/>
            <person name="DeMartini J.C."/>
        </authorList>
    </citation>
    <scope>NUCLEOTIDE SEQUENCE [LARGE SCALE GENOMIC DNA]</scope>
    <source>
        <strain evidence="4">BJ1035</strain>
    </source>
</reference>
<reference evidence="5" key="1">
    <citation type="journal article" date="1993" name="Arch. Virol.">
        <title>PCR detection of the sheep-associated agent of malignant catarrhal fever.</title>
        <authorList>
            <person name="Baxter S.I."/>
            <person name="Pow I."/>
            <person name="Bridgen A."/>
            <person name="Reid H.W."/>
        </authorList>
    </citation>
    <scope>NUCLEOTIDE SEQUENCE [LARGE SCALE GENOMIC DNA]</scope>
</reference>
<proteinExistence type="inferred from homology"/>
<dbReference type="KEGG" id="vg:26683989"/>
<keyword evidence="1" id="KW-1188">Viral release from host cell</keyword>
<dbReference type="OrthoDB" id="1448at10239"/>
<organism evidence="4 5">
    <name type="scientific">Ovine gammaherpesvirus 2</name>
    <dbReference type="NCBI Taxonomy" id="10398"/>
    <lineage>
        <taxon>Viruses</taxon>
        <taxon>Duplodnaviria</taxon>
        <taxon>Heunggongvirae</taxon>
        <taxon>Peploviricota</taxon>
        <taxon>Herviviricetes</taxon>
        <taxon>Herpesvirales</taxon>
        <taxon>Orthoherpesviridae</taxon>
        <taxon>Gammaherpesvirinae</taxon>
        <taxon>Macavirus</taxon>
        <taxon>Macavirus ovinegamma2</taxon>
    </lineage>
</organism>
<dbReference type="InterPro" id="IPR000501">
    <property type="entry name" value="UL28/UL56"/>
</dbReference>
<dbReference type="HAMAP" id="MF_04014">
    <property type="entry name" value="HSV_TRM1"/>
    <property type="match status" value="1"/>
</dbReference>
<reference evidence="5" key="5">
    <citation type="journal article" date="2002" name="J. Gen. Virol.">
        <title>Isolation and expression of three open reading frames from ovine herpesvirus-2.</title>
        <authorList>
            <person name="Coulter L.J."/>
            <person name="Reid H.W."/>
        </authorList>
    </citation>
    <scope>NUCLEOTIDE SEQUENCE [LARGE SCALE GENOMIC DNA]</scope>
</reference>
<dbReference type="Proteomes" id="UP000153759">
    <property type="component" value="Segment"/>
</dbReference>
<dbReference type="GeneID" id="26683989"/>
<name>Q2VSN0_9GAMA</name>
<reference evidence="5" key="6">
    <citation type="journal article" date="2002" name="J. Gen. Virol.">
        <title>Ovine herpesvirus 2 lytic cycle replication and capsid production.</title>
        <authorList>
            <person name="Rosbottom J."/>
            <person name="Dalziel R.G."/>
            <person name="Reid H.W."/>
            <person name="Stewart J.P."/>
        </authorList>
    </citation>
    <scope>NUCLEOTIDE SEQUENCE [LARGE SCALE GENOMIC DNA]</scope>
</reference>
<reference evidence="5" key="2">
    <citation type="journal article" date="1998" name="J. Virol.">
        <title>Detection of a novel bovine lymphotropic herpesvirus.</title>
        <authorList>
            <person name="Rovnak J."/>
            <person name="Quackenbush S.L."/>
            <person name="Reyes R.A."/>
            <person name="Baines J.D."/>
            <person name="Parrish C.R."/>
            <person name="Casey J.W."/>
        </authorList>
    </citation>
    <scope>NUCLEOTIDE SEQUENCE [LARGE SCALE GENOMIC DNA]</scope>
</reference>
<reference evidence="5" key="4">
    <citation type="journal article" date="2001" name="Virus Res.">
        <title>Detection and multigenic characterization of a novel gammaherpesvirus in goats.</title>
        <authorList>
            <person name="Chmielewicz B."/>
            <person name="Goltz M."/>
            <person name="Ehlers B."/>
        </authorList>
    </citation>
    <scope>NUCLEOTIDE SEQUENCE [LARGE SCALE GENOMIC DNA]</scope>
</reference>
<evidence type="ECO:0000313" key="5">
    <source>
        <dbReference type="Proteomes" id="UP000153759"/>
    </source>
</evidence>
<dbReference type="Pfam" id="PF01366">
    <property type="entry name" value="PRTP"/>
    <property type="match status" value="1"/>
</dbReference>
<evidence type="ECO:0000313" key="4">
    <source>
        <dbReference type="EMBL" id="AAX58046.1"/>
    </source>
</evidence>
<evidence type="ECO:0000256" key="2">
    <source>
        <dbReference type="ARBA" id="ARBA00022921"/>
    </source>
</evidence>
<accession>Q2VSN0</accession>
<dbReference type="EMBL" id="AY839756">
    <property type="protein sequence ID" value="AAX58046.1"/>
    <property type="molecule type" value="Genomic_DNA"/>
</dbReference>
<sequence length="682" mass="77927">MSQYMAALYSQIYGLCLDVSLLEYCDPSSLHVGNIADTCNKVHRICDIVLSPLLEQNRQEACALSLELSHLLINLRARLLYIYQALLDPSSYFSKLHSTVRLCNLHKRIAVNFYNKCSVDINLTLLNDVEQFLSRLNCVFYCLSASDALQAMEGILEFVQHLRGISPIPPTNLYIVSSPCLECLTETSVLPNRGETVKEMMVNHHCYHLVQQVPPEPIQGLFESELRHLGASIDFASTTSEASHSEQGALLQESLAYLKDHTIFNSTSKQILELSNLIYWNASQQQPGEADVKCSELSKILQRETDLHKYRAFCSQNRALTHYFDLYRPSHIEILFCAGVFSSTDDTIGALKKDCSNTFMKQSKLASLTKKQNELFNRLSCILYGGAAAPSPQDKPETSALQACSKFDASKNQVLQEAAVRKDAYLNKLSKEGFKRLQECLHLHEEVLNSQLSLKIWGSALYKHYASLLNHFLFRQRWVASAELPPSVNRSAEQFENSKFVKNSLFATNLSREHLSTLRLQFFSLINGPLTSHRGLFPVPQNVQLAYCLDAANFMPHQKMLLNDMIKASMEPRDWICSNFNEFYTIYETDLNSIQYECWKYVRELVLSVALYNITWEKKLRIYKTDRTQVPANMSRLNEGLYLTYESSAPLVLVHSNKKWIFKDLYALLYTHMQLEDNGEPR</sequence>
<protein>
    <submittedName>
        <fullName evidence="4">ORF7</fullName>
    </submittedName>
</protein>
<keyword evidence="3" id="KW-0231">Viral genome packaging</keyword>
<dbReference type="RefSeq" id="YP_438134.1">
    <property type="nucleotide sequence ID" value="NC_007646.1"/>
</dbReference>
<keyword evidence="5" id="KW-1185">Reference proteome</keyword>
<evidence type="ECO:0000256" key="3">
    <source>
        <dbReference type="ARBA" id="ARBA00023219"/>
    </source>
</evidence>
<evidence type="ECO:0000256" key="1">
    <source>
        <dbReference type="ARBA" id="ARBA00022612"/>
    </source>
</evidence>
<keyword evidence="2" id="KW-0426">Late protein</keyword>